<dbReference type="EMBL" id="JACHXN010000022">
    <property type="protein sequence ID" value="MBB3148772.1"/>
    <property type="molecule type" value="Genomic_DNA"/>
</dbReference>
<proteinExistence type="predicted"/>
<comment type="caution">
    <text evidence="2">The sequence shown here is derived from an EMBL/GenBank/DDBJ whole genome shotgun (WGS) entry which is preliminary data.</text>
</comment>
<dbReference type="Proteomes" id="UP000554520">
    <property type="component" value="Unassembled WGS sequence"/>
</dbReference>
<gene>
    <name evidence="2" type="ORF">FHS21_005220</name>
</gene>
<name>A0A839UJ44_9HYPH</name>
<evidence type="ECO:0000313" key="2">
    <source>
        <dbReference type="EMBL" id="MBB3148772.1"/>
    </source>
</evidence>
<keyword evidence="3" id="KW-1185">Reference proteome</keyword>
<evidence type="ECO:0008006" key="4">
    <source>
        <dbReference type="Google" id="ProtNLM"/>
    </source>
</evidence>
<protein>
    <recommendedName>
        <fullName evidence="4">Toprim domain-containing protein</fullName>
    </recommendedName>
</protein>
<accession>A0A839UJ44</accession>
<feature type="region of interest" description="Disordered" evidence="1">
    <location>
        <begin position="394"/>
        <end position="421"/>
    </location>
</feature>
<dbReference type="RefSeq" id="WP_183664627.1">
    <property type="nucleotide sequence ID" value="NZ_JACHXN010000022.1"/>
</dbReference>
<evidence type="ECO:0000256" key="1">
    <source>
        <dbReference type="SAM" id="MobiDB-lite"/>
    </source>
</evidence>
<sequence>MTERMDYQSLLALAKEVGCKVTDLVALSPSNDPFYAGRADRRQAAEWFMGIWEQFGFRHGAHLRRMHYVLISQPLPIIRPDGQPYTNTLTNWKYFGKASLSARYLKMLPFGALADRRNDPPIIYADDSDNMPDPDCYVTDGHAGLAIPRMEIAKPYAFASGFTARQDFLVEVWVEKSTQNDILVPLASKLGFNLVIGMGDTSETLARQAVERIISDGRPTRILYISDFDPSGRGMPVGLARKIQFWIQELEADHLDVTLQPILLLPEQCVEYQLPRTPIKETDRRGPKFEERFGEGATELDALESLHPGVMAEIVTREVGRYLDPTLARRIRAAEADFDAAISDAEHHVLSRYDLDRYQAQADAARTAYMDVVTPIEESLEELLPEISGALDDAVPEYDPDDFPKPRPTDPDPAPLFDSKRSVIEQGDHYNRWKGK</sequence>
<evidence type="ECO:0000313" key="3">
    <source>
        <dbReference type="Proteomes" id="UP000554520"/>
    </source>
</evidence>
<dbReference type="AlphaFoldDB" id="A0A839UJ44"/>
<reference evidence="2 3" key="1">
    <citation type="submission" date="2020-08" db="EMBL/GenBank/DDBJ databases">
        <title>Genomic Encyclopedia of Type Strains, Phase III (KMG-III): the genomes of soil and plant-associated and newly described type strains.</title>
        <authorList>
            <person name="Whitman W."/>
        </authorList>
    </citation>
    <scope>NUCLEOTIDE SEQUENCE [LARGE SCALE GENOMIC DNA]</scope>
    <source>
        <strain evidence="2 3">CECT 7015</strain>
    </source>
</reference>
<organism evidence="2 3">
    <name type="scientific">Phyllobacterium trifolii</name>
    <dbReference type="NCBI Taxonomy" id="300193"/>
    <lineage>
        <taxon>Bacteria</taxon>
        <taxon>Pseudomonadati</taxon>
        <taxon>Pseudomonadota</taxon>
        <taxon>Alphaproteobacteria</taxon>
        <taxon>Hyphomicrobiales</taxon>
        <taxon>Phyllobacteriaceae</taxon>
        <taxon>Phyllobacterium</taxon>
    </lineage>
</organism>